<evidence type="ECO:0000259" key="2">
    <source>
        <dbReference type="SMART" id="SM00829"/>
    </source>
</evidence>
<dbReference type="InterPro" id="IPR013154">
    <property type="entry name" value="ADH-like_N"/>
</dbReference>
<organism evidence="3 4">
    <name type="scientific">Pelagibacterium luteolum</name>
    <dbReference type="NCBI Taxonomy" id="440168"/>
    <lineage>
        <taxon>Bacteria</taxon>
        <taxon>Pseudomonadati</taxon>
        <taxon>Pseudomonadota</taxon>
        <taxon>Alphaproteobacteria</taxon>
        <taxon>Hyphomicrobiales</taxon>
        <taxon>Devosiaceae</taxon>
        <taxon>Pelagibacterium</taxon>
    </lineage>
</organism>
<dbReference type="Pfam" id="PF08240">
    <property type="entry name" value="ADH_N"/>
    <property type="match status" value="1"/>
</dbReference>
<evidence type="ECO:0000256" key="1">
    <source>
        <dbReference type="ARBA" id="ARBA00023002"/>
    </source>
</evidence>
<dbReference type="GO" id="GO:0016491">
    <property type="term" value="F:oxidoreductase activity"/>
    <property type="evidence" value="ECO:0007669"/>
    <property type="project" value="UniProtKB-KW"/>
</dbReference>
<dbReference type="InterPro" id="IPR036291">
    <property type="entry name" value="NAD(P)-bd_dom_sf"/>
</dbReference>
<proteinExistence type="predicted"/>
<name>A0A1G7YM01_9HYPH</name>
<dbReference type="SMART" id="SM00829">
    <property type="entry name" value="PKS_ER"/>
    <property type="match status" value="1"/>
</dbReference>
<dbReference type="InterPro" id="IPR002364">
    <property type="entry name" value="Quin_OxRdtase/zeta-crystal_CS"/>
</dbReference>
<dbReference type="InterPro" id="IPR050700">
    <property type="entry name" value="YIM1/Zinc_Alcohol_DH_Fams"/>
</dbReference>
<gene>
    <name evidence="3" type="ORF">SAMN04487974_11460</name>
</gene>
<keyword evidence="4" id="KW-1185">Reference proteome</keyword>
<accession>A0A1G7YM01</accession>
<keyword evidence="1" id="KW-0560">Oxidoreductase</keyword>
<dbReference type="RefSeq" id="WP_090597988.1">
    <property type="nucleotide sequence ID" value="NZ_FNCS01000014.1"/>
</dbReference>
<dbReference type="Gene3D" id="3.90.180.10">
    <property type="entry name" value="Medium-chain alcohol dehydrogenases, catalytic domain"/>
    <property type="match status" value="1"/>
</dbReference>
<dbReference type="CDD" id="cd05289">
    <property type="entry name" value="MDR_like_2"/>
    <property type="match status" value="1"/>
</dbReference>
<dbReference type="Pfam" id="PF13602">
    <property type="entry name" value="ADH_zinc_N_2"/>
    <property type="match status" value="1"/>
</dbReference>
<dbReference type="EMBL" id="FNCS01000014">
    <property type="protein sequence ID" value="SDG96850.1"/>
    <property type="molecule type" value="Genomic_DNA"/>
</dbReference>
<dbReference type="GO" id="GO:0008270">
    <property type="term" value="F:zinc ion binding"/>
    <property type="evidence" value="ECO:0007669"/>
    <property type="project" value="InterPro"/>
</dbReference>
<dbReference type="InterPro" id="IPR011032">
    <property type="entry name" value="GroES-like_sf"/>
</dbReference>
<dbReference type="PANTHER" id="PTHR11695:SF294">
    <property type="entry name" value="RETICULON-4-INTERACTING PROTEIN 1, MITOCHONDRIAL"/>
    <property type="match status" value="1"/>
</dbReference>
<dbReference type="STRING" id="440168.SAMN04487974_11460"/>
<protein>
    <submittedName>
        <fullName evidence="3">NADPH:quinone reductase</fullName>
    </submittedName>
</protein>
<reference evidence="3 4" key="1">
    <citation type="submission" date="2016-10" db="EMBL/GenBank/DDBJ databases">
        <authorList>
            <person name="de Groot N.N."/>
        </authorList>
    </citation>
    <scope>NUCLEOTIDE SEQUENCE [LARGE SCALE GENOMIC DNA]</scope>
    <source>
        <strain evidence="3 4">CGMCC 1.10267</strain>
    </source>
</reference>
<dbReference type="Gene3D" id="3.40.50.720">
    <property type="entry name" value="NAD(P)-binding Rossmann-like Domain"/>
    <property type="match status" value="1"/>
</dbReference>
<dbReference type="OrthoDB" id="9792321at2"/>
<dbReference type="SUPFAM" id="SSF50129">
    <property type="entry name" value="GroES-like"/>
    <property type="match status" value="1"/>
</dbReference>
<dbReference type="PROSITE" id="PS01162">
    <property type="entry name" value="QOR_ZETA_CRYSTAL"/>
    <property type="match status" value="1"/>
</dbReference>
<feature type="domain" description="Enoyl reductase (ER)" evidence="2">
    <location>
        <begin position="10"/>
        <end position="330"/>
    </location>
</feature>
<evidence type="ECO:0000313" key="3">
    <source>
        <dbReference type="EMBL" id="SDG96850.1"/>
    </source>
</evidence>
<dbReference type="Proteomes" id="UP000199495">
    <property type="component" value="Unassembled WGS sequence"/>
</dbReference>
<dbReference type="PANTHER" id="PTHR11695">
    <property type="entry name" value="ALCOHOL DEHYDROGENASE RELATED"/>
    <property type="match status" value="1"/>
</dbReference>
<dbReference type="InterPro" id="IPR020843">
    <property type="entry name" value="ER"/>
</dbReference>
<dbReference type="AlphaFoldDB" id="A0A1G7YM01"/>
<sequence length="333" mass="35784">MKAFILNRYGKKQALRLGDIPEPVTGPDDVLVEVEAAGLNQLDSKIRDGAFKPILRYKPPLVLGHDLAGAVISVGANVRRFKPGDAVYARPRDGQIGTYAERIAVNEADLALKPANLSMTEAASIPLVGLTAWQVLVERARIKPGHKVLIHAGSGGVGTFAIQLAKHLGATVATTASAANAGMVKALGADIVIDYRIQKFEEELSGYDLVLHSLDAQTLEKSLKILKPGGKLISISGPPDPAFARAQGLNAVLRLVLRLMSAGIRRKAKRAGIDYSFLFMRADGEQLERIAKLIEDGTIRPVIDRVFPFGQLNEALAYIDTGRAKGKVVVTMK</sequence>
<dbReference type="SUPFAM" id="SSF51735">
    <property type="entry name" value="NAD(P)-binding Rossmann-fold domains"/>
    <property type="match status" value="1"/>
</dbReference>
<evidence type="ECO:0000313" key="4">
    <source>
        <dbReference type="Proteomes" id="UP000199495"/>
    </source>
</evidence>